<evidence type="ECO:0000256" key="1">
    <source>
        <dbReference type="SAM" id="Phobius"/>
    </source>
</evidence>
<evidence type="ECO:0000313" key="2">
    <source>
        <dbReference type="EMBL" id="BCT92930.1"/>
    </source>
</evidence>
<keyword evidence="3" id="KW-1185">Reference proteome</keyword>
<dbReference type="Proteomes" id="UP000681317">
    <property type="component" value="Chromosome"/>
</dbReference>
<gene>
    <name evidence="2" type="ORF">LYSCAS_19540</name>
</gene>
<protein>
    <recommendedName>
        <fullName evidence="4">Transmembrane protein</fullName>
    </recommendedName>
</protein>
<feature type="transmembrane region" description="Helical" evidence="1">
    <location>
        <begin position="98"/>
        <end position="121"/>
    </location>
</feature>
<keyword evidence="1" id="KW-0812">Transmembrane</keyword>
<proteinExistence type="predicted"/>
<reference evidence="2 3" key="1">
    <citation type="submission" date="2021-03" db="EMBL/GenBank/DDBJ databases">
        <title>Complete Genome Sequences of Two Lysobacter Strains Isolated from Sea Water (Lysobacter caseinilyticus) and Soil (Lysobacter helvus) in South Korea.</title>
        <authorList>
            <person name="Watanabe Y."/>
            <person name="Arakawa K."/>
        </authorList>
    </citation>
    <scope>NUCLEOTIDE SEQUENCE [LARGE SCALE GENOMIC DNA]</scope>
    <source>
        <strain evidence="2 3">KVB24</strain>
    </source>
</reference>
<keyword evidence="1" id="KW-1133">Transmembrane helix</keyword>
<name>A0ABM7Q6H4_9GAMM</name>
<feature type="transmembrane region" description="Helical" evidence="1">
    <location>
        <begin position="51"/>
        <end position="78"/>
    </location>
</feature>
<feature type="transmembrane region" description="Helical" evidence="1">
    <location>
        <begin position="25"/>
        <end position="44"/>
    </location>
</feature>
<dbReference type="RefSeq" id="WP_213433887.1">
    <property type="nucleotide sequence ID" value="NZ_AP024545.1"/>
</dbReference>
<accession>A0ABM7Q6H4</accession>
<dbReference type="EMBL" id="AP024545">
    <property type="protein sequence ID" value="BCT92930.1"/>
    <property type="molecule type" value="Genomic_DNA"/>
</dbReference>
<evidence type="ECO:0000313" key="3">
    <source>
        <dbReference type="Proteomes" id="UP000681317"/>
    </source>
</evidence>
<organism evidence="2 3">
    <name type="scientific">Noviluteimonas caseinilytica</name>
    <dbReference type="NCBI Taxonomy" id="2675101"/>
    <lineage>
        <taxon>Bacteria</taxon>
        <taxon>Pseudomonadati</taxon>
        <taxon>Pseudomonadota</taxon>
        <taxon>Gammaproteobacteria</taxon>
        <taxon>Lysobacterales</taxon>
        <taxon>Lysobacteraceae</taxon>
        <taxon>Noviluteimonas</taxon>
    </lineage>
</organism>
<evidence type="ECO:0008006" key="4">
    <source>
        <dbReference type="Google" id="ProtNLM"/>
    </source>
</evidence>
<keyword evidence="1" id="KW-0472">Membrane</keyword>
<sequence>MHPPPIPQDVIYTALYAALGLTDSILQIWITLTFAVIVSTYIAGDRFNRHVYWLLTCLYAFASFILLVRFGSAAMQAFHYKNLLIARGFEPWPVPNVVSLVIGGGSVALIISGTLGTLWFVRSTWKQLEGRQAG</sequence>